<dbReference type="RefSeq" id="WP_205121038.1">
    <property type="nucleotide sequence ID" value="NZ_JAFBCM010000001.1"/>
</dbReference>
<feature type="domain" description="N-acetyltransferase" evidence="3">
    <location>
        <begin position="5"/>
        <end position="147"/>
    </location>
</feature>
<dbReference type="InterPro" id="IPR016181">
    <property type="entry name" value="Acyl_CoA_acyltransferase"/>
</dbReference>
<dbReference type="Pfam" id="PF00583">
    <property type="entry name" value="Acetyltransf_1"/>
    <property type="match status" value="2"/>
</dbReference>
<name>A0ABV7YPM6_9ACTN</name>
<keyword evidence="5" id="KW-1185">Reference proteome</keyword>
<keyword evidence="1 4" id="KW-0808">Transferase</keyword>
<dbReference type="CDD" id="cd04301">
    <property type="entry name" value="NAT_SF"/>
    <property type="match status" value="2"/>
</dbReference>
<dbReference type="InterPro" id="IPR050832">
    <property type="entry name" value="Bact_Acetyltransf"/>
</dbReference>
<reference evidence="5" key="1">
    <citation type="journal article" date="2019" name="Int. J. Syst. Evol. Microbiol.">
        <title>The Global Catalogue of Microorganisms (GCM) 10K type strain sequencing project: providing services to taxonomists for standard genome sequencing and annotation.</title>
        <authorList>
            <consortium name="The Broad Institute Genomics Platform"/>
            <consortium name="The Broad Institute Genome Sequencing Center for Infectious Disease"/>
            <person name="Wu L."/>
            <person name="Ma J."/>
        </authorList>
    </citation>
    <scope>NUCLEOTIDE SEQUENCE [LARGE SCALE GENOMIC DNA]</scope>
    <source>
        <strain evidence="5">CGMCC 4.7241</strain>
    </source>
</reference>
<keyword evidence="2 4" id="KW-0012">Acyltransferase</keyword>
<feature type="domain" description="N-acetyltransferase" evidence="3">
    <location>
        <begin position="150"/>
        <end position="301"/>
    </location>
</feature>
<accession>A0ABV7YPM6</accession>
<dbReference type="PANTHER" id="PTHR43877:SF1">
    <property type="entry name" value="ACETYLTRANSFERASE"/>
    <property type="match status" value="1"/>
</dbReference>
<gene>
    <name evidence="4" type="ORF">ACFOUW_33365</name>
</gene>
<dbReference type="EMBL" id="JBHRZH010000043">
    <property type="protein sequence ID" value="MFC3765765.1"/>
    <property type="molecule type" value="Genomic_DNA"/>
</dbReference>
<dbReference type="PROSITE" id="PS51186">
    <property type="entry name" value="GNAT"/>
    <property type="match status" value="2"/>
</dbReference>
<evidence type="ECO:0000256" key="1">
    <source>
        <dbReference type="ARBA" id="ARBA00022679"/>
    </source>
</evidence>
<dbReference type="EC" id="2.3.1.-" evidence="4"/>
<dbReference type="Proteomes" id="UP001595699">
    <property type="component" value="Unassembled WGS sequence"/>
</dbReference>
<evidence type="ECO:0000313" key="4">
    <source>
        <dbReference type="EMBL" id="MFC3765765.1"/>
    </source>
</evidence>
<evidence type="ECO:0000256" key="2">
    <source>
        <dbReference type="ARBA" id="ARBA00023315"/>
    </source>
</evidence>
<evidence type="ECO:0000313" key="5">
    <source>
        <dbReference type="Proteomes" id="UP001595699"/>
    </source>
</evidence>
<sequence>MPADVTIRPVDGEADFRAWREVRVAVTPNERVAPLEEIIRGVKPDDRHLLAIVGDAVVGSGHAGRASRKGHSWVMPRVVPSFQRRGIGTALLHELVAHVQALGFDEVDTMADDPGSVAFGTRFGFYEYDRQVEQIRSIGTEPWPTAPAGVEIVTLAERPDLTRELYDNVGTQAFEDMAIDSPLVVSYEDWEGDWITDPEATFAALADGEAIGMAGFNLDPDEPTRAEHALTVVRRDWRGRGVAAALKRCTLAWAAENGLVEVYTWTQRGNADMRALNERLGFTYRTESISLRSPIPLKLPA</sequence>
<organism evidence="4 5">
    <name type="scientific">Tenggerimyces flavus</name>
    <dbReference type="NCBI Taxonomy" id="1708749"/>
    <lineage>
        <taxon>Bacteria</taxon>
        <taxon>Bacillati</taxon>
        <taxon>Actinomycetota</taxon>
        <taxon>Actinomycetes</taxon>
        <taxon>Propionibacteriales</taxon>
        <taxon>Nocardioidaceae</taxon>
        <taxon>Tenggerimyces</taxon>
    </lineage>
</organism>
<dbReference type="InterPro" id="IPR000182">
    <property type="entry name" value="GNAT_dom"/>
</dbReference>
<dbReference type="GO" id="GO:0016746">
    <property type="term" value="F:acyltransferase activity"/>
    <property type="evidence" value="ECO:0007669"/>
    <property type="project" value="UniProtKB-KW"/>
</dbReference>
<proteinExistence type="predicted"/>
<dbReference type="Gene3D" id="3.40.630.30">
    <property type="match status" value="1"/>
</dbReference>
<dbReference type="SUPFAM" id="SSF55729">
    <property type="entry name" value="Acyl-CoA N-acyltransferases (Nat)"/>
    <property type="match status" value="2"/>
</dbReference>
<dbReference type="PANTHER" id="PTHR43877">
    <property type="entry name" value="AMINOALKYLPHOSPHONATE N-ACETYLTRANSFERASE-RELATED-RELATED"/>
    <property type="match status" value="1"/>
</dbReference>
<comment type="caution">
    <text evidence="4">The sequence shown here is derived from an EMBL/GenBank/DDBJ whole genome shotgun (WGS) entry which is preliminary data.</text>
</comment>
<protein>
    <submittedName>
        <fullName evidence="4">GNAT family N-acetyltransferase</fullName>
        <ecNumber evidence="4">2.3.1.-</ecNumber>
    </submittedName>
</protein>
<evidence type="ECO:0000259" key="3">
    <source>
        <dbReference type="PROSITE" id="PS51186"/>
    </source>
</evidence>